<name>A0A9N8YRL7_FUNMO</name>
<keyword evidence="23" id="KW-1185">Reference proteome</keyword>
<keyword evidence="8" id="KW-0349">Heme</keyword>
<dbReference type="PRINTS" id="PR00371">
    <property type="entry name" value="FPNCR"/>
</dbReference>
<keyword evidence="9" id="KW-0285">Flavoprotein</keyword>
<comment type="cofactor">
    <cofactor evidence="2">
        <name>FAD</name>
        <dbReference type="ChEBI" id="CHEBI:57692"/>
    </cofactor>
</comment>
<dbReference type="PRINTS" id="PR00406">
    <property type="entry name" value="CYTB5RDTASE"/>
</dbReference>
<dbReference type="PRINTS" id="PR00407">
    <property type="entry name" value="EUMOPTERIN"/>
</dbReference>
<dbReference type="Pfam" id="PF00175">
    <property type="entry name" value="NAD_binding_1"/>
    <property type="match status" value="1"/>
</dbReference>
<dbReference type="InterPro" id="IPR018506">
    <property type="entry name" value="Cyt_B5_heme-BS"/>
</dbReference>
<keyword evidence="10 19" id="KW-0479">Metal-binding</keyword>
<evidence type="ECO:0000256" key="18">
    <source>
        <dbReference type="PIRNR" id="PIRNR000233"/>
    </source>
</evidence>
<dbReference type="InterPro" id="IPR017927">
    <property type="entry name" value="FAD-bd_FR_type"/>
</dbReference>
<dbReference type="InterPro" id="IPR012137">
    <property type="entry name" value="Nitr_rd_NADH"/>
</dbReference>
<evidence type="ECO:0000256" key="2">
    <source>
        <dbReference type="ARBA" id="ARBA00001974"/>
    </source>
</evidence>
<dbReference type="PROSITE" id="PS00559">
    <property type="entry name" value="MOLYBDOPTERIN_EUK"/>
    <property type="match status" value="1"/>
</dbReference>
<evidence type="ECO:0000256" key="3">
    <source>
        <dbReference type="ARBA" id="ARBA00003838"/>
    </source>
</evidence>
<evidence type="ECO:0000256" key="12">
    <source>
        <dbReference type="ARBA" id="ARBA00023002"/>
    </source>
</evidence>
<comment type="catalytic activity">
    <reaction evidence="17">
        <text>nitrite + NADP(+) + H2O = nitrate + NADPH + H(+)</text>
        <dbReference type="Rhea" id="RHEA:19061"/>
        <dbReference type="ChEBI" id="CHEBI:15377"/>
        <dbReference type="ChEBI" id="CHEBI:15378"/>
        <dbReference type="ChEBI" id="CHEBI:16301"/>
        <dbReference type="ChEBI" id="CHEBI:17632"/>
        <dbReference type="ChEBI" id="CHEBI:57783"/>
        <dbReference type="ChEBI" id="CHEBI:58349"/>
        <dbReference type="EC" id="1.7.1.3"/>
    </reaction>
</comment>
<protein>
    <recommendedName>
        <fullName evidence="18">Nitrate reductase</fullName>
    </recommendedName>
</protein>
<evidence type="ECO:0000256" key="4">
    <source>
        <dbReference type="ARBA" id="ARBA00006105"/>
    </source>
</evidence>
<dbReference type="Pfam" id="PF03404">
    <property type="entry name" value="Mo-co_dimer"/>
    <property type="match status" value="1"/>
</dbReference>
<comment type="caution">
    <text evidence="22">The sequence shown here is derived from an EMBL/GenBank/DDBJ whole genome shotgun (WGS) entry which is preliminary data.</text>
</comment>
<dbReference type="Gene3D" id="3.40.50.80">
    <property type="entry name" value="Nucleotide-binding domain of ferredoxin-NADP reductase (FNR) module"/>
    <property type="match status" value="1"/>
</dbReference>
<dbReference type="PROSITE" id="PS00191">
    <property type="entry name" value="CYTOCHROME_B5_1"/>
    <property type="match status" value="1"/>
</dbReference>
<comment type="function">
    <text evidence="3 18">Nitrate reductase is a key enzyme involved in the first step of nitrate assimilation in plants, fungi and bacteria.</text>
</comment>
<dbReference type="Pfam" id="PF00174">
    <property type="entry name" value="Oxidored_molyb"/>
    <property type="match status" value="1"/>
</dbReference>
<dbReference type="InterPro" id="IPR001199">
    <property type="entry name" value="Cyt_B5-like_heme/steroid-bd"/>
</dbReference>
<dbReference type="Gene3D" id="2.40.30.10">
    <property type="entry name" value="Translation factors"/>
    <property type="match status" value="1"/>
</dbReference>
<dbReference type="Pfam" id="PF00173">
    <property type="entry name" value="Cyt-b5"/>
    <property type="match status" value="1"/>
</dbReference>
<evidence type="ECO:0000256" key="15">
    <source>
        <dbReference type="ARBA" id="ARBA00023063"/>
    </source>
</evidence>
<comment type="subunit">
    <text evidence="6">Homodimer.</text>
</comment>
<evidence type="ECO:0000256" key="5">
    <source>
        <dbReference type="ARBA" id="ARBA00006253"/>
    </source>
</evidence>
<dbReference type="GO" id="GO:0042128">
    <property type="term" value="P:nitrate assimilation"/>
    <property type="evidence" value="ECO:0007669"/>
    <property type="project" value="UniProtKB-KW"/>
</dbReference>
<feature type="domain" description="Cytochrome b5 heme-binding" evidence="20">
    <location>
        <begin position="495"/>
        <end position="570"/>
    </location>
</feature>
<dbReference type="GO" id="GO:0006809">
    <property type="term" value="P:nitric oxide biosynthetic process"/>
    <property type="evidence" value="ECO:0007669"/>
    <property type="project" value="InterPro"/>
</dbReference>
<dbReference type="GO" id="GO:0020037">
    <property type="term" value="F:heme binding"/>
    <property type="evidence" value="ECO:0007669"/>
    <property type="project" value="InterPro"/>
</dbReference>
<evidence type="ECO:0000256" key="13">
    <source>
        <dbReference type="ARBA" id="ARBA00023004"/>
    </source>
</evidence>
<evidence type="ECO:0000256" key="16">
    <source>
        <dbReference type="ARBA" id="ARBA00023157"/>
    </source>
</evidence>
<dbReference type="SUPFAM" id="SSF63380">
    <property type="entry name" value="Riboflavin synthase domain-like"/>
    <property type="match status" value="1"/>
</dbReference>
<evidence type="ECO:0000256" key="8">
    <source>
        <dbReference type="ARBA" id="ARBA00022617"/>
    </source>
</evidence>
<dbReference type="Gene3D" id="2.60.40.650">
    <property type="match status" value="1"/>
</dbReference>
<evidence type="ECO:0000256" key="6">
    <source>
        <dbReference type="ARBA" id="ARBA00011738"/>
    </source>
</evidence>
<evidence type="ECO:0000259" key="20">
    <source>
        <dbReference type="PROSITE" id="PS50255"/>
    </source>
</evidence>
<evidence type="ECO:0000313" key="22">
    <source>
        <dbReference type="EMBL" id="CAG8443347.1"/>
    </source>
</evidence>
<evidence type="ECO:0000256" key="14">
    <source>
        <dbReference type="ARBA" id="ARBA00023027"/>
    </source>
</evidence>
<dbReference type="InterPro" id="IPR008333">
    <property type="entry name" value="Cbr1-like_FAD-bd_dom"/>
</dbReference>
<dbReference type="GO" id="GO:0006790">
    <property type="term" value="P:sulfur compound metabolic process"/>
    <property type="evidence" value="ECO:0007669"/>
    <property type="project" value="TreeGrafter"/>
</dbReference>
<dbReference type="InterPro" id="IPR039261">
    <property type="entry name" value="FNR_nucleotide-bd"/>
</dbReference>
<feature type="domain" description="FAD-binding FR-type" evidence="21">
    <location>
        <begin position="610"/>
        <end position="723"/>
    </location>
</feature>
<dbReference type="FunFam" id="3.10.120.10:FF:000007">
    <property type="entry name" value="Sulfite oxidase, mitochondrial"/>
    <property type="match status" value="1"/>
</dbReference>
<dbReference type="InterPro" id="IPR005066">
    <property type="entry name" value="MoCF_OxRdtse_dimer"/>
</dbReference>
<dbReference type="EMBL" id="CAJVPP010000107">
    <property type="protein sequence ID" value="CAG8443347.1"/>
    <property type="molecule type" value="Genomic_DNA"/>
</dbReference>
<dbReference type="PROSITE" id="PS50255">
    <property type="entry name" value="CYTOCHROME_B5_2"/>
    <property type="match status" value="1"/>
</dbReference>
<dbReference type="SUPFAM" id="SSF56524">
    <property type="entry name" value="Oxidoreductase molybdopterin-binding domain"/>
    <property type="match status" value="1"/>
</dbReference>
<dbReference type="GO" id="GO:0043546">
    <property type="term" value="F:molybdopterin cofactor binding"/>
    <property type="evidence" value="ECO:0007669"/>
    <property type="project" value="InterPro"/>
</dbReference>
<sequence>MTSVATSENPFQYTKEKISHVTTIQSLIKEKESALVPTKDVKANEISIDPRDVGTPDDWIPRHPELIRLTGKHPFNSEPPLPLLMEKGFITPTPLHYVRNHGPVPKIDWDTHRLIVDGLVTKPLNLSMNEIVKLPYREFPITLVCAGNRRKEQNMFKQSKGFNWGTSALSTAVWRGVSLRHVLKMAGCSLDIDYEEPRHVCFVGADKLPNGNYGTSLTLEWSMNDAKDVLLAYEMNGERLTPDHGYPIRVIIPGVIGGRMVKWLTKITVTNKESDNHYHYHDNRVLPPNVDFERANKENWWYVPDYIINEYNVNSAITSPAHDEHIPLSSFVSNAEYTLKGYAYTGGGRKVIRVEITLDDGKTWLLTNLDFPETRHPDVLKRPHNPIRQHWCWSFWSLNVPIYSLIRCPEIKVRAWDSAQNTQPENLTWNVMGMMNNCHFKVKINTVTYGKEVALRFEHPTQAGNNPGGWMMNQVQPVTAVEPAKKPDVANGITKKPITMEQVGKNDNEKACWIVIDKKVYDCTKFLDDHPGGADSILINAGTDCTDEFYAIHSSNAKKMLDDYYIGDLVEGSAASSVSNPSIAIPKSIINPPQSAAQANGDSLLALNPKVWFSCPLIKKEVISHDTRIFRFALQSDKHSLGLPAGNHMFIRASINNQAIIRAYTPVTTPYAPPGYFDLLIKVYFKNVHPKFPNGGLLTQHLESLNIGDRIDVKGPLGSFIYFGRGQYQVKNGTSASLHKCKRIGMMAGGSGITPMYQIIQSVLNDSEDLLELSLIYANRTENDILLRDELDELAKCNPRFKVYYTLDIPPKNWQLGSGFVTEEMIRENLPLPSSNSQTIVLMCGPPPMIEFACIPNLKKIGFKENEYFKF</sequence>
<keyword evidence="14" id="KW-0520">NAD</keyword>
<dbReference type="GO" id="GO:0050464">
    <property type="term" value="F:nitrate reductase (NADPH) activity"/>
    <property type="evidence" value="ECO:0007669"/>
    <property type="project" value="UniProtKB-EC"/>
</dbReference>
<dbReference type="SUPFAM" id="SSF52343">
    <property type="entry name" value="Ferredoxin reductase-like, C-terminal NADP-linked domain"/>
    <property type="match status" value="1"/>
</dbReference>
<dbReference type="PRINTS" id="PR00363">
    <property type="entry name" value="CYTOCHROMEB5"/>
</dbReference>
<gene>
    <name evidence="22" type="ORF">FMOSSE_LOCUS986</name>
</gene>
<comment type="cofactor">
    <cofactor evidence="1">
        <name>heme</name>
        <dbReference type="ChEBI" id="CHEBI:30413"/>
    </cofactor>
</comment>
<evidence type="ECO:0000256" key="10">
    <source>
        <dbReference type="ARBA" id="ARBA00022723"/>
    </source>
</evidence>
<accession>A0A9N8YRL7</accession>
<dbReference type="CDD" id="cd06183">
    <property type="entry name" value="cyt_b5_reduct_like"/>
    <property type="match status" value="1"/>
</dbReference>
<dbReference type="FunFam" id="3.90.420.10:FF:000003">
    <property type="entry name" value="Nitrate reductase"/>
    <property type="match status" value="1"/>
</dbReference>
<keyword evidence="12" id="KW-0560">Oxidoreductase</keyword>
<dbReference type="InterPro" id="IPR036400">
    <property type="entry name" value="Cyt_B5-like_heme/steroid_sf"/>
</dbReference>
<proteinExistence type="inferred from homology"/>
<reference evidence="22" key="1">
    <citation type="submission" date="2021-06" db="EMBL/GenBank/DDBJ databases">
        <authorList>
            <person name="Kallberg Y."/>
            <person name="Tangrot J."/>
            <person name="Rosling A."/>
        </authorList>
    </citation>
    <scope>NUCLEOTIDE SEQUENCE</scope>
    <source>
        <strain evidence="22">87-6 pot B 2015</strain>
    </source>
</reference>
<dbReference type="GO" id="GO:0008482">
    <property type="term" value="F:sulfite oxidase activity"/>
    <property type="evidence" value="ECO:0007669"/>
    <property type="project" value="TreeGrafter"/>
</dbReference>
<dbReference type="FunFam" id="2.40.30.10:FF:000021">
    <property type="entry name" value="NADH-cytochrome b5 reductase"/>
    <property type="match status" value="1"/>
</dbReference>
<dbReference type="SMART" id="SM01117">
    <property type="entry name" value="Cyt-b5"/>
    <property type="match status" value="1"/>
</dbReference>
<dbReference type="FunFam" id="3.40.50.80:FF:000009">
    <property type="entry name" value="NADH-cytochrome b5 reductase"/>
    <property type="match status" value="1"/>
</dbReference>
<dbReference type="InterPro" id="IPR001709">
    <property type="entry name" value="Flavoprot_Pyr_Nucl_cyt_Rdtase"/>
</dbReference>
<feature type="binding site" evidence="19">
    <location>
        <position position="145"/>
    </location>
    <ligand>
        <name>Mo-molybdopterin</name>
        <dbReference type="ChEBI" id="CHEBI:71302"/>
    </ligand>
    <ligandPart>
        <name>Mo</name>
        <dbReference type="ChEBI" id="CHEBI:28685"/>
    </ligandPart>
</feature>
<dbReference type="Gene3D" id="3.10.120.10">
    <property type="entry name" value="Cytochrome b5-like heme/steroid binding domain"/>
    <property type="match status" value="1"/>
</dbReference>
<dbReference type="Proteomes" id="UP000789375">
    <property type="component" value="Unassembled WGS sequence"/>
</dbReference>
<evidence type="ECO:0000256" key="11">
    <source>
        <dbReference type="ARBA" id="ARBA00022827"/>
    </source>
</evidence>
<evidence type="ECO:0000256" key="1">
    <source>
        <dbReference type="ARBA" id="ARBA00001971"/>
    </source>
</evidence>
<dbReference type="SUPFAM" id="SSF81296">
    <property type="entry name" value="E set domains"/>
    <property type="match status" value="1"/>
</dbReference>
<comment type="cofactor">
    <cofactor evidence="19">
        <name>Mo-molybdopterin</name>
        <dbReference type="ChEBI" id="CHEBI:71302"/>
    </cofactor>
    <text evidence="19">Binds 1 Mo-molybdopterin (Mo-MPT) cofactor per subunit.</text>
</comment>
<evidence type="ECO:0000313" key="23">
    <source>
        <dbReference type="Proteomes" id="UP000789375"/>
    </source>
</evidence>
<comment type="similarity">
    <text evidence="4">Belongs to the flavoprotein pyridine nucleotide cytochrome reductase family.</text>
</comment>
<dbReference type="PANTHER" id="PTHR19372:SF7">
    <property type="entry name" value="SULFITE OXIDASE, MITOCHONDRIAL"/>
    <property type="match status" value="1"/>
</dbReference>
<dbReference type="PROSITE" id="PS51384">
    <property type="entry name" value="FAD_FR"/>
    <property type="match status" value="1"/>
</dbReference>
<keyword evidence="13" id="KW-0408">Iron</keyword>
<keyword evidence="16" id="KW-1015">Disulfide bond</keyword>
<dbReference type="GO" id="GO:0030151">
    <property type="term" value="F:molybdenum ion binding"/>
    <property type="evidence" value="ECO:0007669"/>
    <property type="project" value="InterPro"/>
</dbReference>
<dbReference type="InterPro" id="IPR001433">
    <property type="entry name" value="OxRdtase_FAD/NAD-bd"/>
</dbReference>
<dbReference type="InterPro" id="IPR008335">
    <property type="entry name" value="Mopterin_OxRdtase_euk"/>
</dbReference>
<keyword evidence="11" id="KW-0274">FAD</keyword>
<keyword evidence="15 18" id="KW-0534">Nitrate assimilation</keyword>
<dbReference type="InterPro" id="IPR036374">
    <property type="entry name" value="OxRdtase_Mopterin-bd_sf"/>
</dbReference>
<dbReference type="Pfam" id="PF00970">
    <property type="entry name" value="FAD_binding_6"/>
    <property type="match status" value="1"/>
</dbReference>
<evidence type="ECO:0000256" key="17">
    <source>
        <dbReference type="ARBA" id="ARBA00049155"/>
    </source>
</evidence>
<dbReference type="Gene3D" id="3.90.420.10">
    <property type="entry name" value="Oxidoreductase, molybdopterin-binding domain"/>
    <property type="match status" value="1"/>
</dbReference>
<evidence type="ECO:0000256" key="19">
    <source>
        <dbReference type="PIRSR" id="PIRSR000233-1"/>
    </source>
</evidence>
<dbReference type="SUPFAM" id="SSF55856">
    <property type="entry name" value="Cytochrome b5-like heme/steroid binding domain"/>
    <property type="match status" value="1"/>
</dbReference>
<evidence type="ECO:0000256" key="9">
    <source>
        <dbReference type="ARBA" id="ARBA00022630"/>
    </source>
</evidence>
<evidence type="ECO:0000259" key="21">
    <source>
        <dbReference type="PROSITE" id="PS51384"/>
    </source>
</evidence>
<dbReference type="InterPro" id="IPR017938">
    <property type="entry name" value="Riboflavin_synthase-like_b-brl"/>
</dbReference>
<dbReference type="InterPro" id="IPR022407">
    <property type="entry name" value="OxRdtase_Mopterin_BS"/>
</dbReference>
<dbReference type="InterPro" id="IPR014756">
    <property type="entry name" value="Ig_E-set"/>
</dbReference>
<keyword evidence="7 19" id="KW-0500">Molybdenum</keyword>
<dbReference type="PIRSF" id="PIRSF000233">
    <property type="entry name" value="Nitr_rd_NADH"/>
    <property type="match status" value="1"/>
</dbReference>
<dbReference type="AlphaFoldDB" id="A0A9N8YRL7"/>
<dbReference type="InterPro" id="IPR000572">
    <property type="entry name" value="OxRdtase_Mopterin-bd_dom"/>
</dbReference>
<comment type="similarity">
    <text evidence="5 18">Belongs to the nitrate reductase family.</text>
</comment>
<organism evidence="22 23">
    <name type="scientific">Funneliformis mosseae</name>
    <name type="common">Endomycorrhizal fungus</name>
    <name type="synonym">Glomus mosseae</name>
    <dbReference type="NCBI Taxonomy" id="27381"/>
    <lineage>
        <taxon>Eukaryota</taxon>
        <taxon>Fungi</taxon>
        <taxon>Fungi incertae sedis</taxon>
        <taxon>Mucoromycota</taxon>
        <taxon>Glomeromycotina</taxon>
        <taxon>Glomeromycetes</taxon>
        <taxon>Glomerales</taxon>
        <taxon>Glomeraceae</taxon>
        <taxon>Funneliformis</taxon>
    </lineage>
</organism>
<dbReference type="PANTHER" id="PTHR19372">
    <property type="entry name" value="SULFITE REDUCTASE"/>
    <property type="match status" value="1"/>
</dbReference>
<evidence type="ECO:0000256" key="7">
    <source>
        <dbReference type="ARBA" id="ARBA00022505"/>
    </source>
</evidence>